<dbReference type="EMBL" id="RCMI01002499">
    <property type="protein sequence ID" value="KAG2876186.1"/>
    <property type="molecule type" value="Genomic_DNA"/>
</dbReference>
<evidence type="ECO:0000313" key="3">
    <source>
        <dbReference type="EMBL" id="KAG2876186.1"/>
    </source>
</evidence>
<dbReference type="InterPro" id="IPR000873">
    <property type="entry name" value="AMP-dep_synth/lig_dom"/>
</dbReference>
<dbReference type="SUPFAM" id="SSF56801">
    <property type="entry name" value="Acetyl-CoA synthetase-like"/>
    <property type="match status" value="1"/>
</dbReference>
<accession>A0A8T1ESY2</accession>
<name>A0A8T1ESY2_9STRA</name>
<dbReference type="Pfam" id="PF00501">
    <property type="entry name" value="AMP-binding"/>
    <property type="match status" value="1"/>
</dbReference>
<dbReference type="EMBL" id="RCMG01002322">
    <property type="protein sequence ID" value="KAG2811573.1"/>
    <property type="molecule type" value="Genomic_DNA"/>
</dbReference>
<dbReference type="EMBL" id="RCML01002738">
    <property type="protein sequence ID" value="KAG2957123.1"/>
    <property type="molecule type" value="Genomic_DNA"/>
</dbReference>
<dbReference type="AlphaFoldDB" id="A0A8T1ESY2"/>
<evidence type="ECO:0000313" key="6">
    <source>
        <dbReference type="Proteomes" id="UP000697107"/>
    </source>
</evidence>
<dbReference type="Proteomes" id="UP000774804">
    <property type="component" value="Unassembled WGS sequence"/>
</dbReference>
<proteinExistence type="predicted"/>
<reference evidence="4" key="1">
    <citation type="submission" date="2018-10" db="EMBL/GenBank/DDBJ databases">
        <title>Effector identification in a new, highly contiguous assembly of the strawberry crown rot pathogen Phytophthora cactorum.</title>
        <authorList>
            <person name="Armitage A.D."/>
            <person name="Nellist C.F."/>
            <person name="Bates H."/>
            <person name="Vickerstaff R.J."/>
            <person name="Harrison R.J."/>
        </authorList>
    </citation>
    <scope>NUCLEOTIDE SEQUENCE</scope>
    <source>
        <strain evidence="2">15-7</strain>
        <strain evidence="3">4032</strain>
        <strain evidence="4">P415</strain>
        <strain evidence="5">P421</strain>
    </source>
</reference>
<dbReference type="Proteomes" id="UP000697107">
    <property type="component" value="Unassembled WGS sequence"/>
</dbReference>
<evidence type="ECO:0000259" key="1">
    <source>
        <dbReference type="Pfam" id="PF00501"/>
    </source>
</evidence>
<feature type="domain" description="AMP-dependent synthetase/ligase" evidence="1">
    <location>
        <begin position="4"/>
        <end position="45"/>
    </location>
</feature>
<evidence type="ECO:0000313" key="5">
    <source>
        <dbReference type="EMBL" id="KAG3192565.1"/>
    </source>
</evidence>
<dbReference type="Gene3D" id="3.40.50.980">
    <property type="match status" value="1"/>
</dbReference>
<dbReference type="Proteomes" id="UP000760860">
    <property type="component" value="Unassembled WGS sequence"/>
</dbReference>
<sequence length="68" mass="7427">MDSQKPGNCCTLIYTPGTTGDPKAVMISHDNVVWTVMTAVGMNKRSFNHQIPVSGVEVYFAQPDALKE</sequence>
<comment type="caution">
    <text evidence="4">The sequence shown here is derived from an EMBL/GenBank/DDBJ whole genome shotgun (WGS) entry which is preliminary data.</text>
</comment>
<protein>
    <recommendedName>
        <fullName evidence="1">AMP-dependent synthetase/ligase domain-containing protein</fullName>
    </recommendedName>
</protein>
<feature type="non-terminal residue" evidence="4">
    <location>
        <position position="1"/>
    </location>
</feature>
<gene>
    <name evidence="2" type="ORF">PC113_g23648</name>
    <name evidence="3" type="ORF">PC115_g23694</name>
    <name evidence="4" type="ORF">PC118_g24168</name>
    <name evidence="5" type="ORF">PC129_g25040</name>
</gene>
<dbReference type="Proteomes" id="UP000735874">
    <property type="component" value="Unassembled WGS sequence"/>
</dbReference>
<dbReference type="EMBL" id="RCMV01004823">
    <property type="protein sequence ID" value="KAG3192565.1"/>
    <property type="molecule type" value="Genomic_DNA"/>
</dbReference>
<organism evidence="4 6">
    <name type="scientific">Phytophthora cactorum</name>
    <dbReference type="NCBI Taxonomy" id="29920"/>
    <lineage>
        <taxon>Eukaryota</taxon>
        <taxon>Sar</taxon>
        <taxon>Stramenopiles</taxon>
        <taxon>Oomycota</taxon>
        <taxon>Peronosporomycetes</taxon>
        <taxon>Peronosporales</taxon>
        <taxon>Peronosporaceae</taxon>
        <taxon>Phytophthora</taxon>
    </lineage>
</organism>
<evidence type="ECO:0000313" key="4">
    <source>
        <dbReference type="EMBL" id="KAG2957123.1"/>
    </source>
</evidence>
<evidence type="ECO:0000313" key="2">
    <source>
        <dbReference type="EMBL" id="KAG2811573.1"/>
    </source>
</evidence>